<reference evidence="1" key="1">
    <citation type="submission" date="2013-05" db="EMBL/GenBank/DDBJ databases">
        <authorList>
            <person name="Harkins D.M."/>
            <person name="Durkin A.S."/>
            <person name="Brinkac L.M."/>
            <person name="Haft D.H."/>
            <person name="Selengut J.D."/>
            <person name="Sanka R."/>
            <person name="DePew J."/>
            <person name="Purushe J."/>
            <person name="Hartskeerl R.A."/>
            <person name="Ahmed A."/>
            <person name="van der Linden H."/>
            <person name="Goris M.G.A."/>
            <person name="Vinetz J.M."/>
            <person name="Sutton G.G."/>
            <person name="Nierman W.C."/>
            <person name="Fouts D.E."/>
        </authorList>
    </citation>
    <scope>NUCLEOTIDE SEQUENCE [LARGE SCALE GENOMIC DNA]</scope>
    <source>
        <strain evidence="1">5399</strain>
    </source>
</reference>
<dbReference type="OrthoDB" id="332477at2"/>
<dbReference type="Proteomes" id="UP000015454">
    <property type="component" value="Unassembled WGS sequence"/>
</dbReference>
<organism evidence="1 2">
    <name type="scientific">Leptospira broomii serovar Hurstbridge str. 5399</name>
    <dbReference type="NCBI Taxonomy" id="1049789"/>
    <lineage>
        <taxon>Bacteria</taxon>
        <taxon>Pseudomonadati</taxon>
        <taxon>Spirochaetota</taxon>
        <taxon>Spirochaetia</taxon>
        <taxon>Leptospirales</taxon>
        <taxon>Leptospiraceae</taxon>
        <taxon>Leptospira</taxon>
    </lineage>
</organism>
<accession>T0FAC2</accession>
<evidence type="ECO:0000313" key="1">
    <source>
        <dbReference type="EMBL" id="EQA44492.1"/>
    </source>
</evidence>
<dbReference type="RefSeq" id="WP_010571025.1">
    <property type="nucleotide sequence ID" value="NZ_AHMO02000008.1"/>
</dbReference>
<dbReference type="AlphaFoldDB" id="T0FAC2"/>
<dbReference type="EMBL" id="AHMO02000008">
    <property type="protein sequence ID" value="EQA44492.1"/>
    <property type="molecule type" value="Genomic_DNA"/>
</dbReference>
<protein>
    <submittedName>
        <fullName evidence="1">Uncharacterized protein</fullName>
    </submittedName>
</protein>
<proteinExistence type="predicted"/>
<name>T0FAC2_9LEPT</name>
<keyword evidence="2" id="KW-1185">Reference proteome</keyword>
<evidence type="ECO:0000313" key="2">
    <source>
        <dbReference type="Proteomes" id="UP000015454"/>
    </source>
</evidence>
<comment type="caution">
    <text evidence="1">The sequence shown here is derived from an EMBL/GenBank/DDBJ whole genome shotgun (WGS) entry which is preliminary data.</text>
</comment>
<gene>
    <name evidence="1" type="ORF">LEP1GSC050_2824</name>
</gene>
<dbReference type="STRING" id="1049789.LEP1GSC050_2824"/>
<sequence>MRTSIFWIIVFLLGFIFCCRTDQGNQELYKDIKVLNCYCTKKALPLIGGFIAGKHPEMAYELWCSAKLKNASKKIIESVTVTVYLQTETGYTLNKDDIYSDPDYYKPGSTINLKSSYGSSFDHRYRKASCSIKEIRIRREKKEK</sequence>